<comment type="caution">
    <text evidence="2">The sequence shown here is derived from an EMBL/GenBank/DDBJ whole genome shotgun (WGS) entry which is preliminary data.</text>
</comment>
<keyword evidence="1" id="KW-1133">Transmembrane helix</keyword>
<proteinExistence type="predicted"/>
<evidence type="ECO:0000313" key="3">
    <source>
        <dbReference type="Proteomes" id="UP000717995"/>
    </source>
</evidence>
<organism evidence="2 3">
    <name type="scientific">Zestomonas insulae</name>
    <dbReference type="NCBI Taxonomy" id="2809017"/>
    <lineage>
        <taxon>Bacteria</taxon>
        <taxon>Pseudomonadati</taxon>
        <taxon>Pseudomonadota</taxon>
        <taxon>Gammaproteobacteria</taxon>
        <taxon>Pseudomonadales</taxon>
        <taxon>Pseudomonadaceae</taxon>
        <taxon>Zestomonas</taxon>
    </lineage>
</organism>
<accession>A0ABS2IIH9</accession>
<dbReference type="Proteomes" id="UP000717995">
    <property type="component" value="Unassembled WGS sequence"/>
</dbReference>
<dbReference type="EMBL" id="JAFEUP010000006">
    <property type="protein sequence ID" value="MBM7062869.1"/>
    <property type="molecule type" value="Genomic_DNA"/>
</dbReference>
<dbReference type="Pfam" id="PF03929">
    <property type="entry name" value="PepSY_TM"/>
    <property type="match status" value="1"/>
</dbReference>
<dbReference type="InterPro" id="IPR005625">
    <property type="entry name" value="PepSY-ass_TM"/>
</dbReference>
<keyword evidence="1" id="KW-0812">Transmembrane</keyword>
<reference evidence="2 3" key="1">
    <citation type="submission" date="2021-02" db="EMBL/GenBank/DDBJ databases">
        <authorList>
            <person name="Lee D.-H."/>
        </authorList>
    </citation>
    <scope>NUCLEOTIDE SEQUENCE [LARGE SCALE GENOMIC DNA]</scope>
    <source>
        <strain evidence="2 3">UL073</strain>
    </source>
</reference>
<evidence type="ECO:0000256" key="1">
    <source>
        <dbReference type="SAM" id="Phobius"/>
    </source>
</evidence>
<feature type="transmembrane region" description="Helical" evidence="1">
    <location>
        <begin position="15"/>
        <end position="39"/>
    </location>
</feature>
<evidence type="ECO:0000313" key="2">
    <source>
        <dbReference type="EMBL" id="MBM7062869.1"/>
    </source>
</evidence>
<dbReference type="PANTHER" id="PTHR34219">
    <property type="entry name" value="IRON-REGULATED INNER MEMBRANE PROTEIN-RELATED"/>
    <property type="match status" value="1"/>
</dbReference>
<name>A0ABS2IIH9_9GAMM</name>
<dbReference type="RefSeq" id="WP_205350047.1">
    <property type="nucleotide sequence ID" value="NZ_JAFEUP010000006.1"/>
</dbReference>
<keyword evidence="3" id="KW-1185">Reference proteome</keyword>
<feature type="transmembrane region" description="Helical" evidence="1">
    <location>
        <begin position="415"/>
        <end position="442"/>
    </location>
</feature>
<sequence>MNQPTPSFYQLAWRWHFYAGLFVIPFLVMLSLTGMLYLFKPQLDQLMYPELLQVSPAAQALDADQLRARVSQAHPQAQLLKYLPPASASASAQFVVNQNGRELNLFVDPYRGTLLGSQDAHDNLQAIARSLHGTLLIGTLGDRLIELAAGWAIVLVVSGLYLWWPRGSGGAGVLWPRLSARGRLLWRDLHAVTGFWGAALLLFMLLTGMTWTGFWGTQFAAVWNHFPAEQFRAVPKSPLPTGSLNEAHRQTVPWAAETAPMPVSDPHAAHQGHDMANMAAPDAPVIGLQRVVEIAAAQGVPPGFSVTLPKGPTGVYTVALGADDPSQEVTLHLDQYSGEPLAAVRWAQYGTVARGVSLGIALHEGKLFGLANQLAMAGVCLLVLLSAVSGLVMWWKRRPQGSFGVPPLRHDLPLWKGAVLVMLLLGVAFPLVGGSLLAVWLLDRLLLALRIAGRPAVSG</sequence>
<gene>
    <name evidence="2" type="ORF">JQX08_19310</name>
</gene>
<feature type="transmembrane region" description="Helical" evidence="1">
    <location>
        <begin position="184"/>
        <end position="206"/>
    </location>
</feature>
<protein>
    <submittedName>
        <fullName evidence="2">PepSY domain-containing protein</fullName>
    </submittedName>
</protein>
<keyword evidence="1" id="KW-0472">Membrane</keyword>
<dbReference type="PANTHER" id="PTHR34219:SF1">
    <property type="entry name" value="PEPSY DOMAIN-CONTAINING PROTEIN"/>
    <property type="match status" value="1"/>
</dbReference>
<feature type="transmembrane region" description="Helical" evidence="1">
    <location>
        <begin position="374"/>
        <end position="395"/>
    </location>
</feature>
<feature type="transmembrane region" description="Helical" evidence="1">
    <location>
        <begin position="144"/>
        <end position="164"/>
    </location>
</feature>